<reference evidence="1" key="1">
    <citation type="submission" date="2022-08" db="EMBL/GenBank/DDBJ databases">
        <authorList>
            <person name="Gutierrez-Valencia J."/>
        </authorList>
    </citation>
    <scope>NUCLEOTIDE SEQUENCE</scope>
</reference>
<comment type="caution">
    <text evidence="1">The sequence shown here is derived from an EMBL/GenBank/DDBJ whole genome shotgun (WGS) entry which is preliminary data.</text>
</comment>
<proteinExistence type="predicted"/>
<feature type="non-terminal residue" evidence="1">
    <location>
        <position position="1"/>
    </location>
</feature>
<protein>
    <submittedName>
        <fullName evidence="1">Uncharacterized protein</fullName>
    </submittedName>
</protein>
<dbReference type="EMBL" id="CAMGYJ010000007">
    <property type="protein sequence ID" value="CAI0445943.1"/>
    <property type="molecule type" value="Genomic_DNA"/>
</dbReference>
<keyword evidence="2" id="KW-1185">Reference proteome</keyword>
<name>A0AAV0MGN2_9ROSI</name>
<accession>A0AAV0MGN2</accession>
<gene>
    <name evidence="1" type="ORF">LITE_LOCUS28805</name>
</gene>
<dbReference type="Proteomes" id="UP001154282">
    <property type="component" value="Unassembled WGS sequence"/>
</dbReference>
<organism evidence="1 2">
    <name type="scientific">Linum tenue</name>
    <dbReference type="NCBI Taxonomy" id="586396"/>
    <lineage>
        <taxon>Eukaryota</taxon>
        <taxon>Viridiplantae</taxon>
        <taxon>Streptophyta</taxon>
        <taxon>Embryophyta</taxon>
        <taxon>Tracheophyta</taxon>
        <taxon>Spermatophyta</taxon>
        <taxon>Magnoliopsida</taxon>
        <taxon>eudicotyledons</taxon>
        <taxon>Gunneridae</taxon>
        <taxon>Pentapetalae</taxon>
        <taxon>rosids</taxon>
        <taxon>fabids</taxon>
        <taxon>Malpighiales</taxon>
        <taxon>Linaceae</taxon>
        <taxon>Linum</taxon>
    </lineage>
</organism>
<sequence length="78" mass="8839">PIDFCRFLSRPSLPQPSPPIALRLFLSRPTLPHPSLSSVKDEESEVRGTTVARDHFDKILFVIQISMEDQIELILCHG</sequence>
<evidence type="ECO:0000313" key="1">
    <source>
        <dbReference type="EMBL" id="CAI0445943.1"/>
    </source>
</evidence>
<evidence type="ECO:0000313" key="2">
    <source>
        <dbReference type="Proteomes" id="UP001154282"/>
    </source>
</evidence>
<dbReference type="AlphaFoldDB" id="A0AAV0MGN2"/>